<dbReference type="CDD" id="cd03215">
    <property type="entry name" value="ABC_Carb_Monos_II"/>
    <property type="match status" value="1"/>
</dbReference>
<feature type="domain" description="ABC transporter" evidence="3">
    <location>
        <begin position="246"/>
        <end position="509"/>
    </location>
</feature>
<organism evidence="4 5">
    <name type="scientific">Mycoplasmoides fastidiosum</name>
    <dbReference type="NCBI Taxonomy" id="92758"/>
    <lineage>
        <taxon>Bacteria</taxon>
        <taxon>Bacillati</taxon>
        <taxon>Mycoplasmatota</taxon>
        <taxon>Mycoplasmoidales</taxon>
        <taxon>Mycoplasmoidaceae</taxon>
        <taxon>Mycoplasmoides</taxon>
    </lineage>
</organism>
<dbReference type="EMBL" id="JAUSWO010000001">
    <property type="protein sequence ID" value="MDQ0514309.1"/>
    <property type="molecule type" value="Genomic_DNA"/>
</dbReference>
<dbReference type="InterPro" id="IPR017871">
    <property type="entry name" value="ABC_transporter-like_CS"/>
</dbReference>
<dbReference type="Gene3D" id="3.40.50.300">
    <property type="entry name" value="P-loop containing nucleotide triphosphate hydrolases"/>
    <property type="match status" value="2"/>
</dbReference>
<name>A0ABU0M042_9BACT</name>
<keyword evidence="1" id="KW-0547">Nucleotide-binding</keyword>
<dbReference type="PANTHER" id="PTHR43790:SF4">
    <property type="entry name" value="GUANOSINE IMPORT ATP-BINDING PROTEIN NUPO"/>
    <property type="match status" value="1"/>
</dbReference>
<evidence type="ECO:0000259" key="3">
    <source>
        <dbReference type="PROSITE" id="PS50893"/>
    </source>
</evidence>
<protein>
    <submittedName>
        <fullName evidence="4">ABC-type uncharacterized transport system ATPase subunit</fullName>
    </submittedName>
</protein>
<dbReference type="InterPro" id="IPR003593">
    <property type="entry name" value="AAA+_ATPase"/>
</dbReference>
<dbReference type="CDD" id="cd03216">
    <property type="entry name" value="ABC_Carb_Monos_I"/>
    <property type="match status" value="1"/>
</dbReference>
<evidence type="ECO:0000313" key="5">
    <source>
        <dbReference type="Proteomes" id="UP001240643"/>
    </source>
</evidence>
<feature type="domain" description="ABC transporter" evidence="3">
    <location>
        <begin position="8"/>
        <end position="243"/>
    </location>
</feature>
<dbReference type="InterPro" id="IPR050107">
    <property type="entry name" value="ABC_carbohydrate_import_ATPase"/>
</dbReference>
<dbReference type="Proteomes" id="UP001240643">
    <property type="component" value="Unassembled WGS sequence"/>
</dbReference>
<dbReference type="Pfam" id="PF00005">
    <property type="entry name" value="ABC_tran"/>
    <property type="match status" value="2"/>
</dbReference>
<dbReference type="PROSITE" id="PS00211">
    <property type="entry name" value="ABC_TRANSPORTER_1"/>
    <property type="match status" value="1"/>
</dbReference>
<dbReference type="InterPro" id="IPR027417">
    <property type="entry name" value="P-loop_NTPase"/>
</dbReference>
<dbReference type="InterPro" id="IPR003439">
    <property type="entry name" value="ABC_transporter-like_ATP-bd"/>
</dbReference>
<comment type="caution">
    <text evidence="4">The sequence shown here is derived from an EMBL/GenBank/DDBJ whole genome shotgun (WGS) entry which is preliminary data.</text>
</comment>
<dbReference type="SMART" id="SM00382">
    <property type="entry name" value="AAA"/>
    <property type="match status" value="1"/>
</dbReference>
<reference evidence="4" key="1">
    <citation type="submission" date="2023-07" db="EMBL/GenBank/DDBJ databases">
        <title>Genomic Encyclopedia of Type Strains, Phase IV (KMG-IV): sequencing the most valuable type-strain genomes for metagenomic binning, comparative biology and taxonomic classification.</title>
        <authorList>
            <person name="Goeker M."/>
        </authorList>
    </citation>
    <scope>NUCLEOTIDE SEQUENCE [LARGE SCALE GENOMIC DNA]</scope>
    <source>
        <strain evidence="4">DSM 21204</strain>
    </source>
</reference>
<gene>
    <name evidence="4" type="ORF">J2Z62_000747</name>
</gene>
<sequence>MNQKQYAVEFVDLTKEFNGFVANHQINLQIEKGKIFALIGENGAGKSTLMSVLFGLYNPTYGYIKINGERIEIQDPNHANDLKIGMVHQHFKLVEDFTNLENIILGSEFEKNRMLYREPAIKKIQALQAKYRLHFDLNQKTGDATVSTQQKVEIMKMLYRNSDILIFDEPTAVLNPQEIDGLLETMLEFKKANKTIIFISHKLNELKKVADSAAVIRLGQIVLKIPDFQQVDLKTVSHAMVGANLVESKNTQTTIDSEVFLSFENVSTKGVKKLQDVSFQLQKGEILAIAGVEGNGQELIEFIIAGLVKPKTGAIKFYDPQTQQLVDITKKSIHFRQAMGLSYIPNDRQKYGLVLDFNIFENTIIRRLKDKTLQFLGIIKNRELRQFYHQIATQYDVRGDNQGQAKARALSGGNQQKAIVGRELLTPHHILLVCQPTRGLDVGAIQNIHQALLKDKAQNKAILLISYELDEVLALADSVAVINNGTLSPKIPISQVSREMIGSIMTGINKTKN</sequence>
<dbReference type="SUPFAM" id="SSF52540">
    <property type="entry name" value="P-loop containing nucleoside triphosphate hydrolases"/>
    <property type="match status" value="2"/>
</dbReference>
<evidence type="ECO:0000256" key="2">
    <source>
        <dbReference type="ARBA" id="ARBA00022840"/>
    </source>
</evidence>
<dbReference type="RefSeq" id="WP_256547812.1">
    <property type="nucleotide sequence ID" value="NZ_CP101809.1"/>
</dbReference>
<accession>A0ABU0M042</accession>
<evidence type="ECO:0000256" key="1">
    <source>
        <dbReference type="ARBA" id="ARBA00022741"/>
    </source>
</evidence>
<evidence type="ECO:0000313" key="4">
    <source>
        <dbReference type="EMBL" id="MDQ0514309.1"/>
    </source>
</evidence>
<keyword evidence="5" id="KW-1185">Reference proteome</keyword>
<dbReference type="PANTHER" id="PTHR43790">
    <property type="entry name" value="CARBOHYDRATE TRANSPORT ATP-BINDING PROTEIN MG119-RELATED"/>
    <property type="match status" value="1"/>
</dbReference>
<dbReference type="PROSITE" id="PS50893">
    <property type="entry name" value="ABC_TRANSPORTER_2"/>
    <property type="match status" value="2"/>
</dbReference>
<keyword evidence="2" id="KW-0067">ATP-binding</keyword>
<proteinExistence type="predicted"/>